<dbReference type="InterPro" id="IPR055372">
    <property type="entry name" value="CBM96"/>
</dbReference>
<dbReference type="InterPro" id="IPR013783">
    <property type="entry name" value="Ig-like_fold"/>
</dbReference>
<dbReference type="Proteomes" id="UP000576082">
    <property type="component" value="Unassembled WGS sequence"/>
</dbReference>
<organism evidence="7 8">
    <name type="scientific">Flammeovirga aprica JL-4</name>
    <dbReference type="NCBI Taxonomy" id="694437"/>
    <lineage>
        <taxon>Bacteria</taxon>
        <taxon>Pseudomonadati</taxon>
        <taxon>Bacteroidota</taxon>
        <taxon>Cytophagia</taxon>
        <taxon>Cytophagales</taxon>
        <taxon>Flammeovirgaceae</taxon>
        <taxon>Flammeovirga</taxon>
    </lineage>
</organism>
<feature type="domain" description="Carbohydrate-binding module family 96" evidence="6">
    <location>
        <begin position="755"/>
        <end position="910"/>
    </location>
</feature>
<keyword evidence="3" id="KW-0732">Signal</keyword>
<dbReference type="Gene3D" id="2.60.120.200">
    <property type="match status" value="1"/>
</dbReference>
<evidence type="ECO:0000313" key="7">
    <source>
        <dbReference type="EMBL" id="NME66802.1"/>
    </source>
</evidence>
<dbReference type="GO" id="GO:0005576">
    <property type="term" value="C:extracellular region"/>
    <property type="evidence" value="ECO:0007669"/>
    <property type="project" value="UniProtKB-SubCell"/>
</dbReference>
<gene>
    <name evidence="7" type="ORF">HHU12_02385</name>
</gene>
<dbReference type="InterPro" id="IPR025975">
    <property type="entry name" value="Polysacc_lyase"/>
</dbReference>
<feature type="transmembrane region" description="Helical" evidence="4">
    <location>
        <begin position="12"/>
        <end position="31"/>
    </location>
</feature>
<name>A0A7X9P0L0_9BACT</name>
<comment type="subcellular location">
    <subcellularLocation>
        <location evidence="1">Secreted</location>
    </subcellularLocation>
</comment>
<dbReference type="Pfam" id="PF14099">
    <property type="entry name" value="Polysacc_lyase"/>
    <property type="match status" value="1"/>
</dbReference>
<evidence type="ECO:0000313" key="8">
    <source>
        <dbReference type="Proteomes" id="UP000576082"/>
    </source>
</evidence>
<dbReference type="Pfam" id="PF17957">
    <property type="entry name" value="Big_7"/>
    <property type="match status" value="3"/>
</dbReference>
<keyword evidence="4" id="KW-0472">Membrane</keyword>
<evidence type="ECO:0000256" key="4">
    <source>
        <dbReference type="SAM" id="Phobius"/>
    </source>
</evidence>
<keyword evidence="4" id="KW-0812">Transmembrane</keyword>
<dbReference type="InterPro" id="IPR026444">
    <property type="entry name" value="Secre_tail"/>
</dbReference>
<dbReference type="AlphaFoldDB" id="A0A7X9P0L0"/>
<dbReference type="Gene3D" id="2.60.40.10">
    <property type="entry name" value="Immunoglobulins"/>
    <property type="match status" value="3"/>
</dbReference>
<keyword evidence="2" id="KW-0964">Secreted</keyword>
<reference evidence="7 8" key="1">
    <citation type="submission" date="2020-04" db="EMBL/GenBank/DDBJ databases">
        <title>Flammeovirga sp. SR4, a novel species isolated from seawater.</title>
        <authorList>
            <person name="Wang X."/>
        </authorList>
    </citation>
    <scope>NUCLEOTIDE SEQUENCE [LARGE SCALE GENOMIC DNA]</scope>
    <source>
        <strain evidence="7 8">ATCC 23126</strain>
    </source>
</reference>
<comment type="caution">
    <text evidence="7">The sequence shown here is derived from an EMBL/GenBank/DDBJ whole genome shotgun (WGS) entry which is preliminary data.</text>
</comment>
<feature type="domain" description="Secretion system C-terminal sorting" evidence="5">
    <location>
        <begin position="1032"/>
        <end position="1106"/>
    </location>
</feature>
<dbReference type="NCBIfam" id="NF033679">
    <property type="entry name" value="DNRLRE_dom"/>
    <property type="match status" value="2"/>
</dbReference>
<sequence length="1107" mass="124729">MSHTNFLEKKNNYLKLFLLNFMLYTISISTFSQNLNLNVGAETGTVDSGLPIPLTESYSKNNNSEVENSDGRFIANELHSITALYAPSWAREGNYVLKFHADGSNYPNHDYAYRAELSNSNPNIGFSPNEERYYSLSFFPPKTMWDEETKYSTIITQWKQYGGGQPNMQVKLSNMGDYKLTVKSNRHWESEQSEGDLIGYAKPDEWNDLKYYVKHSQGNNGVFKIWLNGELVFTYNGPNLYKNENGYTKFGMYTEIRDERIIYFDAVNITDKISVPVDVWAKDQAHLPKITLTSPLNSENFPTKALVCLNATAADPAGNKIGSEGKIKFVEFFANDISIGIDKDAPYNLHWTPEDGAYDIKAITVDEDNHYTTSSIHSIQVGSKVPEVEITSPSHLTNYDTPHTITITADANDEDDYISKVEFFVDNTSIGIDTTRPYSIDWTSTKTGAFIISAQSTNMENKKSERDTLGITIGASFNTTTLTATDDATINENQPDLNGNWTNVEIRGKENVTVIGLFKFNIKDIINKPEIRSAKLKLYTNSLEDNVNLSLFEAYGDSWKESSITWNSKPSKGAKVAETTINSVGKYFEFDITKYIKGKHSNADKLVSVWIEDSEFSESRVKFDSRTKTNPPRLEIITSDIGGADIIEKIEPSEDRDDVFSQRVSFISPSHLSSLFLGDSVTLSAGASDPYGNLQKVSFHHGSTLIGDVSTSPYSLKYLPKDSGNDTLIVNGIYKDEILSDTLILSFFHSEDNNTIDFTAVDDATIREDTLCLNGNWDNNAILGKKNQNCVMLLKFDISLLMSAPQIKDAKLCLFTSALNSEIDLSTYSVKSNDWFEESVTWETNPKKTNLINTQTINDLNQYNTIDITSFINKKIQSQDSIVSFWLEDSKVSQNEVKIQSRLLQNPPLLSILIDHDDPLPVELIDFSVEKHLTFNTLKWITASELNSDYFQIQVSENNKNWTILGNVKGQGTSHIRTNYEFRDYDSSKNFEGNLYYRLLQFDLDGKSAVYGPIQVNNFSGTDEFSIKILNNPISSNSVLCIHNLKSDKLQISIFNTKGKLISLKSLKSNERDIKVSMAYLNRFPKGIYILKVKSGNSVASKRILIQ</sequence>
<evidence type="ECO:0000259" key="5">
    <source>
        <dbReference type="Pfam" id="PF18962"/>
    </source>
</evidence>
<evidence type="ECO:0000256" key="1">
    <source>
        <dbReference type="ARBA" id="ARBA00004613"/>
    </source>
</evidence>
<evidence type="ECO:0000256" key="3">
    <source>
        <dbReference type="ARBA" id="ARBA00022729"/>
    </source>
</evidence>
<dbReference type="RefSeq" id="WP_169654632.1">
    <property type="nucleotide sequence ID" value="NZ_JABANE010000004.1"/>
</dbReference>
<dbReference type="Pfam" id="PF24517">
    <property type="entry name" value="CBM96"/>
    <property type="match status" value="2"/>
</dbReference>
<accession>A0A7X9P0L0</accession>
<feature type="domain" description="Carbohydrate-binding module family 96" evidence="6">
    <location>
        <begin position="479"/>
        <end position="637"/>
    </location>
</feature>
<proteinExistence type="predicted"/>
<dbReference type="Pfam" id="PF18962">
    <property type="entry name" value="Por_Secre_tail"/>
    <property type="match status" value="1"/>
</dbReference>
<keyword evidence="4" id="KW-1133">Transmembrane helix</keyword>
<keyword evidence="8" id="KW-1185">Reference proteome</keyword>
<evidence type="ECO:0000256" key="2">
    <source>
        <dbReference type="ARBA" id="ARBA00022525"/>
    </source>
</evidence>
<dbReference type="NCBIfam" id="TIGR04183">
    <property type="entry name" value="Por_Secre_tail"/>
    <property type="match status" value="1"/>
</dbReference>
<protein>
    <submittedName>
        <fullName evidence="7">DNRLRE domain-containing protein</fullName>
    </submittedName>
</protein>
<dbReference type="EMBL" id="JABANE010000004">
    <property type="protein sequence ID" value="NME66802.1"/>
    <property type="molecule type" value="Genomic_DNA"/>
</dbReference>
<evidence type="ECO:0000259" key="6">
    <source>
        <dbReference type="Pfam" id="PF24517"/>
    </source>
</evidence>